<dbReference type="GO" id="GO:0016787">
    <property type="term" value="F:hydrolase activity"/>
    <property type="evidence" value="ECO:0007669"/>
    <property type="project" value="UniProtKB-KW"/>
</dbReference>
<evidence type="ECO:0000259" key="3">
    <source>
        <dbReference type="PROSITE" id="PS50235"/>
    </source>
</evidence>
<feature type="chain" id="PRO_5046828392" evidence="2">
    <location>
        <begin position="24"/>
        <end position="345"/>
    </location>
</feature>
<dbReference type="SUPFAM" id="SSF54001">
    <property type="entry name" value="Cysteine proteinases"/>
    <property type="match status" value="1"/>
</dbReference>
<dbReference type="PROSITE" id="PS00973">
    <property type="entry name" value="USP_2"/>
    <property type="match status" value="1"/>
</dbReference>
<keyword evidence="5" id="KW-1185">Reference proteome</keyword>
<dbReference type="PANTHER" id="PTHR24006:SF729">
    <property type="entry name" value="UBIQUITIN CARBOXYL-TERMINAL HYDROLASE 24"/>
    <property type="match status" value="1"/>
</dbReference>
<sequence length="345" mass="39230">HLQPKVFALCLVVCDLQFPWVLNMEPYTVSGMARQDCSGEGGEGRGDGTLGGSPRKKVTISENYELVGVVVHSGQAHAGHYYSFIKDRRGNARGRWYKFNDNVVEEFDMNDETLEYECFGGEYRPKVYDQSNPYPDVRRRYWNAYMLFYQKISDQNSPALPKKSRVSIMRQEAEDLSLANNDRLTLLTRLVRKGEKKGLFVEKMPASIFQMVRDENLRFMRNRDVYNSDYFSFILSLASVTCVTPGSQSSMSEISHYGKRPLLYSPEAFISLAAHPVSESPDGAWVQRSDTFCCDRHPPCAMTHRVKLVRGYPALKSSHVETAEADDLDDGSPQSQQLKAQSERN</sequence>
<dbReference type="Proteomes" id="UP001476798">
    <property type="component" value="Unassembled WGS sequence"/>
</dbReference>
<feature type="compositionally biased region" description="Polar residues" evidence="1">
    <location>
        <begin position="332"/>
        <end position="345"/>
    </location>
</feature>
<protein>
    <submittedName>
        <fullName evidence="4">Ubiquitin carboxyl-terminal hydrolase 24</fullName>
    </submittedName>
</protein>
<organism evidence="4 5">
    <name type="scientific">Goodea atripinnis</name>
    <dbReference type="NCBI Taxonomy" id="208336"/>
    <lineage>
        <taxon>Eukaryota</taxon>
        <taxon>Metazoa</taxon>
        <taxon>Chordata</taxon>
        <taxon>Craniata</taxon>
        <taxon>Vertebrata</taxon>
        <taxon>Euteleostomi</taxon>
        <taxon>Actinopterygii</taxon>
        <taxon>Neopterygii</taxon>
        <taxon>Teleostei</taxon>
        <taxon>Neoteleostei</taxon>
        <taxon>Acanthomorphata</taxon>
        <taxon>Ovalentaria</taxon>
        <taxon>Atherinomorphae</taxon>
        <taxon>Cyprinodontiformes</taxon>
        <taxon>Goodeidae</taxon>
        <taxon>Goodea</taxon>
    </lineage>
</organism>
<feature type="region of interest" description="Disordered" evidence="1">
    <location>
        <begin position="320"/>
        <end position="345"/>
    </location>
</feature>
<evidence type="ECO:0000256" key="2">
    <source>
        <dbReference type="SAM" id="SignalP"/>
    </source>
</evidence>
<dbReference type="InterPro" id="IPR018200">
    <property type="entry name" value="USP_CS"/>
</dbReference>
<evidence type="ECO:0000313" key="5">
    <source>
        <dbReference type="Proteomes" id="UP001476798"/>
    </source>
</evidence>
<comment type="caution">
    <text evidence="4">The sequence shown here is derived from an EMBL/GenBank/DDBJ whole genome shotgun (WGS) entry which is preliminary data.</text>
</comment>
<feature type="signal peptide" evidence="2">
    <location>
        <begin position="1"/>
        <end position="23"/>
    </location>
</feature>
<keyword evidence="2" id="KW-0732">Signal</keyword>
<feature type="domain" description="USP" evidence="3">
    <location>
        <begin position="1"/>
        <end position="152"/>
    </location>
</feature>
<feature type="non-terminal residue" evidence="4">
    <location>
        <position position="1"/>
    </location>
</feature>
<dbReference type="InterPro" id="IPR050164">
    <property type="entry name" value="Peptidase_C19"/>
</dbReference>
<dbReference type="EMBL" id="JAHRIO010040010">
    <property type="protein sequence ID" value="MEQ2170518.1"/>
    <property type="molecule type" value="Genomic_DNA"/>
</dbReference>
<dbReference type="Pfam" id="PF00443">
    <property type="entry name" value="UCH"/>
    <property type="match status" value="1"/>
</dbReference>
<dbReference type="InterPro" id="IPR038765">
    <property type="entry name" value="Papain-like_cys_pep_sf"/>
</dbReference>
<dbReference type="Gene3D" id="3.90.70.10">
    <property type="entry name" value="Cysteine proteinases"/>
    <property type="match status" value="1"/>
</dbReference>
<dbReference type="PANTHER" id="PTHR24006">
    <property type="entry name" value="UBIQUITIN CARBOXYL-TERMINAL HYDROLASE"/>
    <property type="match status" value="1"/>
</dbReference>
<evidence type="ECO:0000313" key="4">
    <source>
        <dbReference type="EMBL" id="MEQ2170518.1"/>
    </source>
</evidence>
<dbReference type="InterPro" id="IPR001394">
    <property type="entry name" value="Peptidase_C19_UCH"/>
</dbReference>
<gene>
    <name evidence="4" type="primary">USP24_2</name>
    <name evidence="4" type="ORF">GOODEAATRI_001018</name>
</gene>
<dbReference type="InterPro" id="IPR028889">
    <property type="entry name" value="USP"/>
</dbReference>
<proteinExistence type="predicted"/>
<keyword evidence="4" id="KW-0378">Hydrolase</keyword>
<accession>A0ABV0NIZ4</accession>
<reference evidence="4 5" key="1">
    <citation type="submission" date="2021-06" db="EMBL/GenBank/DDBJ databases">
        <authorList>
            <person name="Palmer J.M."/>
        </authorList>
    </citation>
    <scope>NUCLEOTIDE SEQUENCE [LARGE SCALE GENOMIC DNA]</scope>
    <source>
        <strain evidence="4 5">GA_2019</strain>
        <tissue evidence="4">Muscle</tissue>
    </source>
</reference>
<feature type="region of interest" description="Disordered" evidence="1">
    <location>
        <begin position="35"/>
        <end position="55"/>
    </location>
</feature>
<name>A0ABV0NIZ4_9TELE</name>
<evidence type="ECO:0000256" key="1">
    <source>
        <dbReference type="SAM" id="MobiDB-lite"/>
    </source>
</evidence>
<dbReference type="PROSITE" id="PS50235">
    <property type="entry name" value="USP_3"/>
    <property type="match status" value="1"/>
</dbReference>